<dbReference type="Gene3D" id="2.40.128.630">
    <property type="match status" value="1"/>
</dbReference>
<sequence length="971" mass="108839">MKVKRGYYDVFVDTCAKYSSNIAVRHYVDGVYNTYTYSELYGVCEYLSQKLQLLQCNRGVIGLVSERNIIIPCVIAAAHKNCTTFMFVDPTQDVGAIAKDIGFTIIMTIRTNDQDPNAEVFDKKPEQIVSVFDLIICFYKYDGGNEPRMLHVPQHSFIALTSGSTGEPKHIQVPIQCIQPNIDDLTKMFSITPEDVIFFSTPLTFDPSMVEILLACMNGASLLVAPDRTDVLFPENKMNSITIWQTTPSKFLQYSNTDIRDKILSQNSTLKILALGGEPFNSIQRIKELKHLDNTTRLFTLYGVTEMSCWACIAELDLSKITTDREVPLGHCLSETELIIEDNKDNVNTGKIILVSKTRKCVILNKSKGTEEQNSLKFLDTGDIGELKSGTVYYRGRRDDIIKRFGHKVNLMNIEAAIMQCPKVKTCACLWLPKPMLLVVYFSSETISSQELSDFLKCKLDDKHWPDKIIRVDNLPTNRHGKISKNILSNIFEKHVRMPQTEDSIKVTFIKELKASLGENFVYDQIKNKDFFALGGTSFLAVSLCNNLSQTCPQLGKLILPYLMTQKNTIDEIMEIVYKQLGSDEIKVKKPLKRTRSNSEKRFDSSSLASNEIVKKSSLEATIGSVEFTTIWKHDTGKCVDASPVLFQSGYNLYVTVGSHSGQIVVLDAITSELQATFLINSRIEAAVLCYYDSDITPCGVVGGYDGTIICFCLDTFKENWRVNIGSMIKSKAACVKGQLYVASYDGNVRCLNILTGTTDITINICDQAISADLVVAKKEFVILGSLSGVCACIQTTTNTVVWRGLLGSPLFASPVLYYNDKYVVFAEVSGDIHCRTVEKGIKIWKYQGVTGNIFSSIYIKQIDKFKWQMVFGCHDKGVYSLSVKNFQPTLLWKTQLTSPVYSTPCALSDKLILAVSNNGKLCILERETGVLLGEYSLPSETFSTPVTYGDFIYVGCRDDHLYSIRYLFEL</sequence>
<dbReference type="Proteomes" id="UP000648187">
    <property type="component" value="Unassembled WGS sequence"/>
</dbReference>
<evidence type="ECO:0000259" key="2">
    <source>
        <dbReference type="Pfam" id="PF13570"/>
    </source>
</evidence>
<feature type="domain" description="AMP-dependent synthetase/ligase" evidence="1">
    <location>
        <begin position="14"/>
        <end position="345"/>
    </location>
</feature>
<evidence type="ECO:0000259" key="1">
    <source>
        <dbReference type="Pfam" id="PF00501"/>
    </source>
</evidence>
<accession>A0A835L740</accession>
<dbReference type="InterPro" id="IPR020845">
    <property type="entry name" value="AMP-binding_CS"/>
</dbReference>
<dbReference type="PANTHER" id="PTHR44394:SF1">
    <property type="entry name" value="BETA-ALANINE-ACTIVATING ENZYME"/>
    <property type="match status" value="1"/>
</dbReference>
<dbReference type="GO" id="GO:0043041">
    <property type="term" value="P:amino acid activation for nonribosomal peptide biosynthetic process"/>
    <property type="evidence" value="ECO:0007669"/>
    <property type="project" value="TreeGrafter"/>
</dbReference>
<dbReference type="InterPro" id="IPR045851">
    <property type="entry name" value="AMP-bd_C_sf"/>
</dbReference>
<dbReference type="SUPFAM" id="SSF50998">
    <property type="entry name" value="Quinoprotein alcohol dehydrogenase-like"/>
    <property type="match status" value="1"/>
</dbReference>
<dbReference type="InterPro" id="IPR015943">
    <property type="entry name" value="WD40/YVTN_repeat-like_dom_sf"/>
</dbReference>
<dbReference type="InterPro" id="IPR052091">
    <property type="entry name" value="Beta-ala_Activ/Resist"/>
</dbReference>
<dbReference type="InterPro" id="IPR002372">
    <property type="entry name" value="PQQ_rpt_dom"/>
</dbReference>
<evidence type="ECO:0000313" key="4">
    <source>
        <dbReference type="Proteomes" id="UP000648187"/>
    </source>
</evidence>
<dbReference type="Pfam" id="PF00501">
    <property type="entry name" value="AMP-binding"/>
    <property type="match status" value="1"/>
</dbReference>
<keyword evidence="4" id="KW-1185">Reference proteome</keyword>
<dbReference type="InterPro" id="IPR042099">
    <property type="entry name" value="ANL_N_sf"/>
</dbReference>
<dbReference type="SUPFAM" id="SSF56801">
    <property type="entry name" value="Acetyl-CoA synthetase-like"/>
    <property type="match status" value="1"/>
</dbReference>
<dbReference type="Gene3D" id="2.130.10.10">
    <property type="entry name" value="YVTN repeat-like/Quinoprotein amine dehydrogenase"/>
    <property type="match status" value="2"/>
</dbReference>
<dbReference type="Gene3D" id="3.40.50.12780">
    <property type="entry name" value="N-terminal domain of ligase-like"/>
    <property type="match status" value="1"/>
</dbReference>
<evidence type="ECO:0000313" key="3">
    <source>
        <dbReference type="EMBL" id="KAF9421749.1"/>
    </source>
</evidence>
<dbReference type="InterPro" id="IPR011047">
    <property type="entry name" value="Quinoprotein_ADH-like_sf"/>
</dbReference>
<reference evidence="3" key="1">
    <citation type="submission" date="2020-08" db="EMBL/GenBank/DDBJ databases">
        <title>Spodoptera exigua strain:BAW_Kor-Di-RS1 Genome sequencing and assembly.</title>
        <authorList>
            <person name="Kim J."/>
            <person name="Nam H.Y."/>
            <person name="Kwon M."/>
            <person name="Choi J.H."/>
            <person name="Cho S.R."/>
            <person name="Kim G.-H."/>
        </authorList>
    </citation>
    <scope>NUCLEOTIDE SEQUENCE</scope>
    <source>
        <strain evidence="3">BAW_Kor-Di-RS1</strain>
        <tissue evidence="3">Whole-body</tissue>
    </source>
</reference>
<dbReference type="EMBL" id="JACKWZ010000022">
    <property type="protein sequence ID" value="KAF9421749.1"/>
    <property type="molecule type" value="Genomic_DNA"/>
</dbReference>
<protein>
    <submittedName>
        <fullName evidence="3">Uncharacterized protein</fullName>
    </submittedName>
</protein>
<comment type="caution">
    <text evidence="3">The sequence shown here is derived from an EMBL/GenBank/DDBJ whole genome shotgun (WGS) entry which is preliminary data.</text>
</comment>
<dbReference type="InterPro" id="IPR000873">
    <property type="entry name" value="AMP-dep_synth/lig_dom"/>
</dbReference>
<gene>
    <name evidence="3" type="ORF">HW555_002430</name>
</gene>
<organism evidence="3 4">
    <name type="scientific">Spodoptera exigua</name>
    <name type="common">Beet armyworm</name>
    <name type="synonym">Noctua fulgens</name>
    <dbReference type="NCBI Taxonomy" id="7107"/>
    <lineage>
        <taxon>Eukaryota</taxon>
        <taxon>Metazoa</taxon>
        <taxon>Ecdysozoa</taxon>
        <taxon>Arthropoda</taxon>
        <taxon>Hexapoda</taxon>
        <taxon>Insecta</taxon>
        <taxon>Pterygota</taxon>
        <taxon>Neoptera</taxon>
        <taxon>Endopterygota</taxon>
        <taxon>Lepidoptera</taxon>
        <taxon>Glossata</taxon>
        <taxon>Ditrysia</taxon>
        <taxon>Noctuoidea</taxon>
        <taxon>Noctuidae</taxon>
        <taxon>Amphipyrinae</taxon>
        <taxon>Spodoptera</taxon>
    </lineage>
</organism>
<dbReference type="PROSITE" id="PS00455">
    <property type="entry name" value="AMP_BINDING"/>
    <property type="match status" value="1"/>
</dbReference>
<dbReference type="Pfam" id="PF13570">
    <property type="entry name" value="Beta-prop_ACSF4"/>
    <property type="match status" value="1"/>
</dbReference>
<name>A0A835L740_SPOEX</name>
<dbReference type="PANTHER" id="PTHR44394">
    <property type="entry name" value="BETA-ALANINE-ACTIVATING ENZYME"/>
    <property type="match status" value="1"/>
</dbReference>
<proteinExistence type="predicted"/>
<dbReference type="AlphaFoldDB" id="A0A835L740"/>
<feature type="domain" description="Pyrrolo-quinoline quinone repeat" evidence="2">
    <location>
        <begin position="636"/>
        <end position="966"/>
    </location>
</feature>
<dbReference type="Gene3D" id="3.30.300.30">
    <property type="match status" value="1"/>
</dbReference>